<proteinExistence type="predicted"/>
<keyword evidence="3" id="KW-1185">Reference proteome</keyword>
<evidence type="ECO:0008006" key="4">
    <source>
        <dbReference type="Google" id="ProtNLM"/>
    </source>
</evidence>
<gene>
    <name evidence="2" type="ORF">H7U19_00115</name>
</gene>
<evidence type="ECO:0000313" key="3">
    <source>
        <dbReference type="Proteomes" id="UP000656244"/>
    </source>
</evidence>
<keyword evidence="1" id="KW-0472">Membrane</keyword>
<organism evidence="2 3">
    <name type="scientific">Hyunsoonleella aquatilis</name>
    <dbReference type="NCBI Taxonomy" id="2762758"/>
    <lineage>
        <taxon>Bacteria</taxon>
        <taxon>Pseudomonadati</taxon>
        <taxon>Bacteroidota</taxon>
        <taxon>Flavobacteriia</taxon>
        <taxon>Flavobacteriales</taxon>
        <taxon>Flavobacteriaceae</taxon>
    </lineage>
</organism>
<feature type="transmembrane region" description="Helical" evidence="1">
    <location>
        <begin position="40"/>
        <end position="60"/>
    </location>
</feature>
<dbReference type="Proteomes" id="UP000656244">
    <property type="component" value="Unassembled WGS sequence"/>
</dbReference>
<evidence type="ECO:0000256" key="1">
    <source>
        <dbReference type="SAM" id="Phobius"/>
    </source>
</evidence>
<feature type="transmembrane region" description="Helical" evidence="1">
    <location>
        <begin position="105"/>
        <end position="126"/>
    </location>
</feature>
<sequence>MTGNHILRSISAIFHPLIMPIAGIIFYFAKSPRFIPEEIIKAHLVSLTILTIFLPILLYFLLKTIGKVKSIHLATTQERIIPLILNAIVIVLVIKRIIKPSQTVELYYFFVGILISNISCLALAFFKVKASLHMVAVSGLFMFFIALGIHFSININGTLALMSIITGALATSRLHMNAHTYGELTMGVFIGVFPQLILVNYWL</sequence>
<feature type="transmembrane region" description="Helical" evidence="1">
    <location>
        <begin position="80"/>
        <end position="98"/>
    </location>
</feature>
<feature type="transmembrane region" description="Helical" evidence="1">
    <location>
        <begin position="184"/>
        <end position="202"/>
    </location>
</feature>
<accession>A0A923KJL6</accession>
<feature type="transmembrane region" description="Helical" evidence="1">
    <location>
        <begin position="132"/>
        <end position="151"/>
    </location>
</feature>
<dbReference type="EMBL" id="JACNMF010000001">
    <property type="protein sequence ID" value="MBC3756788.1"/>
    <property type="molecule type" value="Genomic_DNA"/>
</dbReference>
<reference evidence="2" key="1">
    <citation type="submission" date="2020-08" db="EMBL/GenBank/DDBJ databases">
        <title>Hyunsoonleella sp. strain SJ7 genome sequencing and assembly.</title>
        <authorList>
            <person name="Kim I."/>
        </authorList>
    </citation>
    <scope>NUCLEOTIDE SEQUENCE</scope>
    <source>
        <strain evidence="2">SJ7</strain>
    </source>
</reference>
<keyword evidence="1" id="KW-0812">Transmembrane</keyword>
<keyword evidence="1" id="KW-1133">Transmembrane helix</keyword>
<feature type="transmembrane region" description="Helical" evidence="1">
    <location>
        <begin position="6"/>
        <end position="28"/>
    </location>
</feature>
<protein>
    <recommendedName>
        <fullName evidence="4">Transmembrane protein</fullName>
    </recommendedName>
</protein>
<name>A0A923KJL6_9FLAO</name>
<evidence type="ECO:0000313" key="2">
    <source>
        <dbReference type="EMBL" id="MBC3756788.1"/>
    </source>
</evidence>
<dbReference type="RefSeq" id="WP_186557809.1">
    <property type="nucleotide sequence ID" value="NZ_JACNMF010000001.1"/>
</dbReference>
<dbReference type="AlphaFoldDB" id="A0A923KJL6"/>
<comment type="caution">
    <text evidence="2">The sequence shown here is derived from an EMBL/GenBank/DDBJ whole genome shotgun (WGS) entry which is preliminary data.</text>
</comment>